<dbReference type="KEGG" id="ark:D6B99_05755"/>
<accession>A0A386HNY4</accession>
<evidence type="ECO:0000259" key="2">
    <source>
        <dbReference type="Pfam" id="PF13354"/>
    </source>
</evidence>
<evidence type="ECO:0000313" key="4">
    <source>
        <dbReference type="Proteomes" id="UP000266118"/>
    </source>
</evidence>
<dbReference type="EMBL" id="CP032489">
    <property type="protein sequence ID" value="AYD47161.1"/>
    <property type="molecule type" value="Genomic_DNA"/>
</dbReference>
<dbReference type="OrthoDB" id="1884322at2"/>
<keyword evidence="1" id="KW-0732">Signal</keyword>
<gene>
    <name evidence="3" type="ORF">D6B99_05755</name>
</gene>
<dbReference type="InterPro" id="IPR045155">
    <property type="entry name" value="Beta-lactam_cat"/>
</dbReference>
<dbReference type="GO" id="GO:0008800">
    <property type="term" value="F:beta-lactamase activity"/>
    <property type="evidence" value="ECO:0007669"/>
    <property type="project" value="InterPro"/>
</dbReference>
<sequence>MKPRLPLFLEFFFLLFLNSVNAQNKSDAFFENILNKIPDSTFQMVYHQPEKYRVQIIYTQINRDKHNKPSFKNYYFHVNPNLYFNPASTVKMPLAFLALQKLHQIKKEGVNKYTTMLTDSAYTAQTKVDKDTTSEDGLPSIAQYIRKVFLVSDNDAYTRLYEFLGQQYINRSMHKMGYNDVRITLRFMPMTADENRHTNPIDFLGPNGKILYHQDAAFNKDSFDFSHIIKMGKGHWNNRDSLINEPIDFTRANNISLEDLQQIEQSVLFPTSVPKKQRFDLKKDDLKFLYKWMSQYPSETNYPFYDSSIYYNSFVKMYFKAGGHQLPGNIREFNKPGWAYGFLTDVAYIVDFKNNTEFMLSCTIYVNENQILNDNHYEYEAVGYPFMLALQKAISQYELTRKRKYLPDLSSFKMNYDHRTASDRRKQIQEVAD</sequence>
<dbReference type="Gene3D" id="3.40.710.10">
    <property type="entry name" value="DD-peptidase/beta-lactamase superfamily"/>
    <property type="match status" value="1"/>
</dbReference>
<feature type="domain" description="Beta-lactamase class A catalytic" evidence="2">
    <location>
        <begin position="75"/>
        <end position="199"/>
    </location>
</feature>
<keyword evidence="4" id="KW-1185">Reference proteome</keyword>
<dbReference type="AlphaFoldDB" id="A0A386HNY4"/>
<dbReference type="Proteomes" id="UP000266118">
    <property type="component" value="Chromosome"/>
</dbReference>
<dbReference type="SUPFAM" id="SSF56601">
    <property type="entry name" value="beta-lactamase/transpeptidase-like"/>
    <property type="match status" value="1"/>
</dbReference>
<dbReference type="RefSeq" id="WP_119985978.1">
    <property type="nucleotide sequence ID" value="NZ_CP032489.1"/>
</dbReference>
<evidence type="ECO:0000256" key="1">
    <source>
        <dbReference type="SAM" id="SignalP"/>
    </source>
</evidence>
<protein>
    <recommendedName>
        <fullName evidence="2">Beta-lactamase class A catalytic domain-containing protein</fullName>
    </recommendedName>
</protein>
<feature type="signal peptide" evidence="1">
    <location>
        <begin position="1"/>
        <end position="22"/>
    </location>
</feature>
<proteinExistence type="predicted"/>
<dbReference type="GO" id="GO:0030655">
    <property type="term" value="P:beta-lactam antibiotic catabolic process"/>
    <property type="evidence" value="ECO:0007669"/>
    <property type="project" value="InterPro"/>
</dbReference>
<dbReference type="Pfam" id="PF13354">
    <property type="entry name" value="Beta-lactamase2"/>
    <property type="match status" value="1"/>
</dbReference>
<dbReference type="InterPro" id="IPR012338">
    <property type="entry name" value="Beta-lactam/transpept-like"/>
</dbReference>
<reference evidence="3 4" key="1">
    <citation type="submission" date="2018-09" db="EMBL/GenBank/DDBJ databases">
        <title>Arachidicoccus sp. nov., a bacterium isolated from soil.</title>
        <authorList>
            <person name="Weon H.-Y."/>
            <person name="Kwon S.-W."/>
            <person name="Lee S.A."/>
        </authorList>
    </citation>
    <scope>NUCLEOTIDE SEQUENCE [LARGE SCALE GENOMIC DNA]</scope>
    <source>
        <strain evidence="3 4">KIS59-12</strain>
    </source>
</reference>
<feature type="chain" id="PRO_5017265553" description="Beta-lactamase class A catalytic domain-containing protein" evidence="1">
    <location>
        <begin position="23"/>
        <end position="433"/>
    </location>
</feature>
<organism evidence="3 4">
    <name type="scientific">Arachidicoccus soli</name>
    <dbReference type="NCBI Taxonomy" id="2341117"/>
    <lineage>
        <taxon>Bacteria</taxon>
        <taxon>Pseudomonadati</taxon>
        <taxon>Bacteroidota</taxon>
        <taxon>Chitinophagia</taxon>
        <taxon>Chitinophagales</taxon>
        <taxon>Chitinophagaceae</taxon>
        <taxon>Arachidicoccus</taxon>
    </lineage>
</organism>
<evidence type="ECO:0000313" key="3">
    <source>
        <dbReference type="EMBL" id="AYD47161.1"/>
    </source>
</evidence>
<name>A0A386HNY4_9BACT</name>